<proteinExistence type="predicted"/>
<reference evidence="2 3" key="1">
    <citation type="submission" date="2021-08" db="EMBL/GenBank/DDBJ databases">
        <title>Draft Genome Sequence of Phanerochaete sordida strain YK-624.</title>
        <authorList>
            <person name="Mori T."/>
            <person name="Dohra H."/>
            <person name="Suzuki T."/>
            <person name="Kawagishi H."/>
            <person name="Hirai H."/>
        </authorList>
    </citation>
    <scope>NUCLEOTIDE SEQUENCE [LARGE SCALE GENOMIC DNA]</scope>
    <source>
        <strain evidence="2 3">YK-624</strain>
    </source>
</reference>
<accession>A0A9P3G415</accession>
<organism evidence="2 3">
    <name type="scientific">Phanerochaete sordida</name>
    <dbReference type="NCBI Taxonomy" id="48140"/>
    <lineage>
        <taxon>Eukaryota</taxon>
        <taxon>Fungi</taxon>
        <taxon>Dikarya</taxon>
        <taxon>Basidiomycota</taxon>
        <taxon>Agaricomycotina</taxon>
        <taxon>Agaricomycetes</taxon>
        <taxon>Polyporales</taxon>
        <taxon>Phanerochaetaceae</taxon>
        <taxon>Phanerochaete</taxon>
    </lineage>
</organism>
<evidence type="ECO:0000313" key="2">
    <source>
        <dbReference type="EMBL" id="GJE87225.1"/>
    </source>
</evidence>
<comment type="caution">
    <text evidence="2">The sequence shown here is derived from an EMBL/GenBank/DDBJ whole genome shotgun (WGS) entry which is preliminary data.</text>
</comment>
<evidence type="ECO:0000256" key="1">
    <source>
        <dbReference type="SAM" id="Phobius"/>
    </source>
</evidence>
<protein>
    <submittedName>
        <fullName evidence="2">Uncharacterized protein</fullName>
    </submittedName>
</protein>
<evidence type="ECO:0000313" key="3">
    <source>
        <dbReference type="Proteomes" id="UP000703269"/>
    </source>
</evidence>
<feature type="transmembrane region" description="Helical" evidence="1">
    <location>
        <begin position="195"/>
        <end position="226"/>
    </location>
</feature>
<feature type="transmembrane region" description="Helical" evidence="1">
    <location>
        <begin position="86"/>
        <end position="107"/>
    </location>
</feature>
<keyword evidence="1" id="KW-0472">Membrane</keyword>
<feature type="transmembrane region" description="Helical" evidence="1">
    <location>
        <begin position="246"/>
        <end position="267"/>
    </location>
</feature>
<feature type="transmembrane region" description="Helical" evidence="1">
    <location>
        <begin position="149"/>
        <end position="174"/>
    </location>
</feature>
<gene>
    <name evidence="2" type="ORF">PsYK624_033080</name>
</gene>
<feature type="transmembrane region" description="Helical" evidence="1">
    <location>
        <begin position="119"/>
        <end position="137"/>
    </location>
</feature>
<dbReference type="EMBL" id="BPQB01000006">
    <property type="protein sequence ID" value="GJE87225.1"/>
    <property type="molecule type" value="Genomic_DNA"/>
</dbReference>
<keyword evidence="1" id="KW-1133">Transmembrane helix</keyword>
<sequence length="345" mass="37740">MIVIMRSRIALASKKAALLVICVIMYAAAASHIGMALSCVFEDDKRSVVLKRILWDCIDVSGDIDVCVSTGTQDSYMNTAGDTPQMLIPANALLSLNMSLGDGVILWRVWVLWRGDRGVQITSFALLLSALAMLLWSTVSNNLTDYQSYMFSIAICISWVTNIWSTAMIFWRAWIHRRQVGTHMRAGSRTRAEAALLLFVESGLLYCLIWVPFVAQAVGNILSSFIANYPAFESYAGISFTSAMRIWQSAAMIDIVGMYPTAVILLVEVSSYYAQRALSLKDMPTLLPGPGLATQQQRGRGGARAISFGEQPAVDALCGSMRSSELGHLPDALLSDVEMGAKMQV</sequence>
<name>A0A9P3G415_9APHY</name>
<dbReference type="OrthoDB" id="3214103at2759"/>
<keyword evidence="1" id="KW-0812">Transmembrane</keyword>
<keyword evidence="3" id="KW-1185">Reference proteome</keyword>
<dbReference type="Proteomes" id="UP000703269">
    <property type="component" value="Unassembled WGS sequence"/>
</dbReference>
<dbReference type="AlphaFoldDB" id="A0A9P3G415"/>